<dbReference type="PROSITE" id="PS51201">
    <property type="entry name" value="RCK_N"/>
    <property type="match status" value="1"/>
</dbReference>
<keyword evidence="4 6" id="KW-0472">Membrane</keyword>
<dbReference type="Gene3D" id="1.20.120.350">
    <property type="entry name" value="Voltage-gated potassium channels. Chain C"/>
    <property type="match status" value="1"/>
</dbReference>
<gene>
    <name evidence="8" type="ORF">Pla8534_53320</name>
</gene>
<dbReference type="InterPro" id="IPR003148">
    <property type="entry name" value="RCK_N"/>
</dbReference>
<dbReference type="GO" id="GO:0016020">
    <property type="term" value="C:membrane"/>
    <property type="evidence" value="ECO:0007669"/>
    <property type="project" value="UniProtKB-SubCell"/>
</dbReference>
<evidence type="ECO:0000256" key="5">
    <source>
        <dbReference type="ARBA" id="ARBA00029579"/>
    </source>
</evidence>
<keyword evidence="2 6" id="KW-0812">Transmembrane</keyword>
<dbReference type="EMBL" id="CP036433">
    <property type="protein sequence ID" value="QDU97484.1"/>
    <property type="molecule type" value="Genomic_DNA"/>
</dbReference>
<comment type="subcellular location">
    <subcellularLocation>
        <location evidence="1">Membrane</location>
        <topology evidence="1">Multi-pass membrane protein</topology>
    </subcellularLocation>
</comment>
<dbReference type="Gene3D" id="3.40.50.720">
    <property type="entry name" value="NAD(P)-binding Rossmann-like Domain"/>
    <property type="match status" value="1"/>
</dbReference>
<dbReference type="Pfam" id="PF22614">
    <property type="entry name" value="Slo-like_RCK"/>
    <property type="match status" value="1"/>
</dbReference>
<feature type="transmembrane region" description="Helical" evidence="6">
    <location>
        <begin position="21"/>
        <end position="41"/>
    </location>
</feature>
<dbReference type="KEGG" id="lcre:Pla8534_53320"/>
<evidence type="ECO:0000256" key="4">
    <source>
        <dbReference type="ARBA" id="ARBA00023136"/>
    </source>
</evidence>
<feature type="transmembrane region" description="Helical" evidence="6">
    <location>
        <begin position="140"/>
        <end position="161"/>
    </location>
</feature>
<dbReference type="SUPFAM" id="SSF81324">
    <property type="entry name" value="Voltage-gated potassium channels"/>
    <property type="match status" value="1"/>
</dbReference>
<accession>A0A518E066</accession>
<sequence length="474" mass="53247">MRQWQRVLARFFNKTWVELSIGVLILLSVGLTLAEFVFSTYEDGSPQQQLLPALQLANHLVSCVFIVELLLRFAAQPSPRRFFREYWIDILAVAPSLLPAFHAVRVMRVVRLLRILRLFGLVSRVHSNFPYIVRRGMVEYLTVCALWLMMVLVGTGAMLAFEGKAADHAGISVQDAFWFSVYSMFAGEPIPGAPQTVAGRIVSVFILFMGMTIFAMLTGTVSAFMVERLRTKGRSVDFDQLENHTIICGWNRKVEIIVAEHRAARPQGSMTMVVITEWDSEPPFVPPELQPYVCFLRGDFTRVSTLKQAGIDRAVTCIIVTDTSGGRSEQDADARSILAALTVEKLNPQVYTCAEIYNGDYATHLVMGGVNDYVVSSEYSAYLMAQSTMNRGMMGVINELMTNQRGNQFYRVSLPEKYQGRTYADLFHELKEKENAILVAIHRADGQVEVNPREGVVEPGDEIVVIAAQKLRLR</sequence>
<dbReference type="InterPro" id="IPR036291">
    <property type="entry name" value="NAD(P)-bd_dom_sf"/>
</dbReference>
<dbReference type="InterPro" id="IPR027359">
    <property type="entry name" value="Volt_channel_dom_sf"/>
</dbReference>
<dbReference type="Proteomes" id="UP000317648">
    <property type="component" value="Chromosome"/>
</dbReference>
<dbReference type="SUPFAM" id="SSF51735">
    <property type="entry name" value="NAD(P)-binding Rossmann-fold domains"/>
    <property type="match status" value="1"/>
</dbReference>
<dbReference type="GO" id="GO:0005216">
    <property type="term" value="F:monoatomic ion channel activity"/>
    <property type="evidence" value="ECO:0007669"/>
    <property type="project" value="InterPro"/>
</dbReference>
<feature type="domain" description="RCK N-terminal" evidence="7">
    <location>
        <begin position="242"/>
        <end position="375"/>
    </location>
</feature>
<reference evidence="8 9" key="1">
    <citation type="submission" date="2019-02" db="EMBL/GenBank/DDBJ databases">
        <title>Deep-cultivation of Planctomycetes and their phenomic and genomic characterization uncovers novel biology.</title>
        <authorList>
            <person name="Wiegand S."/>
            <person name="Jogler M."/>
            <person name="Boedeker C."/>
            <person name="Pinto D."/>
            <person name="Vollmers J."/>
            <person name="Rivas-Marin E."/>
            <person name="Kohn T."/>
            <person name="Peeters S.H."/>
            <person name="Heuer A."/>
            <person name="Rast P."/>
            <person name="Oberbeckmann S."/>
            <person name="Bunk B."/>
            <person name="Jeske O."/>
            <person name="Meyerdierks A."/>
            <person name="Storesund J.E."/>
            <person name="Kallscheuer N."/>
            <person name="Luecker S."/>
            <person name="Lage O.M."/>
            <person name="Pohl T."/>
            <person name="Merkel B.J."/>
            <person name="Hornburger P."/>
            <person name="Mueller R.-W."/>
            <person name="Bruemmer F."/>
            <person name="Labrenz M."/>
            <person name="Spormann A.M."/>
            <person name="Op den Camp H."/>
            <person name="Overmann J."/>
            <person name="Amann R."/>
            <person name="Jetten M.S.M."/>
            <person name="Mascher T."/>
            <person name="Medema M.H."/>
            <person name="Devos D.P."/>
            <person name="Kaster A.-K."/>
            <person name="Ovreas L."/>
            <person name="Rohde M."/>
            <person name="Galperin M.Y."/>
            <person name="Jogler C."/>
        </authorList>
    </citation>
    <scope>NUCLEOTIDE SEQUENCE [LARGE SCALE GENOMIC DNA]</scope>
    <source>
        <strain evidence="8 9">Pla85_3_4</strain>
    </source>
</reference>
<dbReference type="PANTHER" id="PTHR43833:SF9">
    <property type="entry name" value="POTASSIUM CHANNEL PROTEIN YUGO-RELATED"/>
    <property type="match status" value="1"/>
</dbReference>
<evidence type="ECO:0000313" key="8">
    <source>
        <dbReference type="EMBL" id="QDU97484.1"/>
    </source>
</evidence>
<dbReference type="InterPro" id="IPR005821">
    <property type="entry name" value="Ion_trans_dom"/>
</dbReference>
<feature type="transmembrane region" description="Helical" evidence="6">
    <location>
        <begin position="53"/>
        <end position="74"/>
    </location>
</feature>
<dbReference type="Pfam" id="PF00520">
    <property type="entry name" value="Ion_trans"/>
    <property type="match status" value="1"/>
</dbReference>
<keyword evidence="3 6" id="KW-1133">Transmembrane helix</keyword>
<dbReference type="GO" id="GO:0006813">
    <property type="term" value="P:potassium ion transport"/>
    <property type="evidence" value="ECO:0007669"/>
    <property type="project" value="InterPro"/>
</dbReference>
<protein>
    <recommendedName>
        <fullName evidence="5">BK channel</fullName>
    </recommendedName>
</protein>
<keyword evidence="8" id="KW-0406">Ion transport</keyword>
<dbReference type="InterPro" id="IPR050721">
    <property type="entry name" value="Trk_Ktr_HKT_K-transport"/>
</dbReference>
<proteinExistence type="predicted"/>
<dbReference type="Gene3D" id="1.10.287.70">
    <property type="match status" value="1"/>
</dbReference>
<evidence type="ECO:0000256" key="1">
    <source>
        <dbReference type="ARBA" id="ARBA00004141"/>
    </source>
</evidence>
<dbReference type="AlphaFoldDB" id="A0A518E066"/>
<dbReference type="PANTHER" id="PTHR43833">
    <property type="entry name" value="POTASSIUM CHANNEL PROTEIN 2-RELATED-RELATED"/>
    <property type="match status" value="1"/>
</dbReference>
<feature type="transmembrane region" description="Helical" evidence="6">
    <location>
        <begin position="201"/>
        <end position="226"/>
    </location>
</feature>
<organism evidence="8 9">
    <name type="scientific">Lignipirellula cremea</name>
    <dbReference type="NCBI Taxonomy" id="2528010"/>
    <lineage>
        <taxon>Bacteria</taxon>
        <taxon>Pseudomonadati</taxon>
        <taxon>Planctomycetota</taxon>
        <taxon>Planctomycetia</taxon>
        <taxon>Pirellulales</taxon>
        <taxon>Pirellulaceae</taxon>
        <taxon>Lignipirellula</taxon>
    </lineage>
</organism>
<evidence type="ECO:0000259" key="7">
    <source>
        <dbReference type="PROSITE" id="PS51201"/>
    </source>
</evidence>
<evidence type="ECO:0000313" key="9">
    <source>
        <dbReference type="Proteomes" id="UP000317648"/>
    </source>
</evidence>
<evidence type="ECO:0000256" key="3">
    <source>
        <dbReference type="ARBA" id="ARBA00022989"/>
    </source>
</evidence>
<keyword evidence="9" id="KW-1185">Reference proteome</keyword>
<keyword evidence="8" id="KW-0813">Transport</keyword>
<evidence type="ECO:0000256" key="6">
    <source>
        <dbReference type="SAM" id="Phobius"/>
    </source>
</evidence>
<name>A0A518E066_9BACT</name>
<evidence type="ECO:0000256" key="2">
    <source>
        <dbReference type="ARBA" id="ARBA00022692"/>
    </source>
</evidence>
<keyword evidence="8" id="KW-0407">Ion channel</keyword>